<feature type="compositionally biased region" description="Pro residues" evidence="1">
    <location>
        <begin position="205"/>
        <end position="216"/>
    </location>
</feature>
<organism evidence="3 4">
    <name type="scientific">Micromonospora arborensis</name>
    <dbReference type="NCBI Taxonomy" id="2116518"/>
    <lineage>
        <taxon>Bacteria</taxon>
        <taxon>Bacillati</taxon>
        <taxon>Actinomycetota</taxon>
        <taxon>Actinomycetes</taxon>
        <taxon>Micromonosporales</taxon>
        <taxon>Micromonosporaceae</taxon>
        <taxon>Micromonospora</taxon>
    </lineage>
</organism>
<feature type="region of interest" description="Disordered" evidence="1">
    <location>
        <begin position="331"/>
        <end position="354"/>
    </location>
</feature>
<keyword evidence="2" id="KW-0472">Membrane</keyword>
<sequence length="354" mass="36599">MTTNPNPTSSRLVAGEPRLASIASWAVLAASFGLSASTWIALAELAGFTARITVPGTSVSLALAWLMPIAVDGYVVVALVLWMAPVPARVAAFAKKNTYGAAGIGIAAQSAYHLLQTNANTDETWRVAMAAIVGALPPAVAGLAVHMRALLRRESGRTLTAATGTAPAPPAPAEMPIPTVTVSAVPAPTPGRPELPIVPDIEPAEPAPTPARPEVPTPAQLATRITAPRTAPIPEPSTPRPVATARPARPRPSKPEHTPAPTLAPSTTDIPVTASDVAQLPLPIVAPDLLARATRVAKQYRTEHGTPITPGQLAVRLKVTSDEATQALAVLDLDSNTDNRPVQPANGRPVKATR</sequence>
<keyword evidence="2" id="KW-0812">Transmembrane</keyword>
<dbReference type="AlphaFoldDB" id="A0A318NIZ7"/>
<dbReference type="Proteomes" id="UP000248333">
    <property type="component" value="Unassembled WGS sequence"/>
</dbReference>
<protein>
    <recommendedName>
        <fullName evidence="5">DUF2637 domain-containing protein</fullName>
    </recommendedName>
</protein>
<feature type="region of interest" description="Disordered" evidence="1">
    <location>
        <begin position="182"/>
        <end position="269"/>
    </location>
</feature>
<keyword evidence="4" id="KW-1185">Reference proteome</keyword>
<evidence type="ECO:0000313" key="3">
    <source>
        <dbReference type="EMBL" id="PYC67321.1"/>
    </source>
</evidence>
<keyword evidence="2" id="KW-1133">Transmembrane helix</keyword>
<dbReference type="RefSeq" id="WP_110565748.1">
    <property type="nucleotide sequence ID" value="NZ_PYBV01000028.1"/>
</dbReference>
<reference evidence="3 4" key="1">
    <citation type="submission" date="2018-03" db="EMBL/GenBank/DDBJ databases">
        <title>Bioinformatic expansion and discovery of thiopeptide antibiotics.</title>
        <authorList>
            <person name="Schwalen C.J."/>
            <person name="Hudson G.A."/>
            <person name="Mitchell D.A."/>
        </authorList>
    </citation>
    <scope>NUCLEOTIDE SEQUENCE [LARGE SCALE GENOMIC DNA]</scope>
    <source>
        <strain evidence="3 4">NRRL 8041</strain>
    </source>
</reference>
<proteinExistence type="predicted"/>
<feature type="transmembrane region" description="Helical" evidence="2">
    <location>
        <begin position="127"/>
        <end position="147"/>
    </location>
</feature>
<gene>
    <name evidence="3" type="ORF">C7C45_22985</name>
</gene>
<feature type="transmembrane region" description="Helical" evidence="2">
    <location>
        <begin position="62"/>
        <end position="86"/>
    </location>
</feature>
<name>A0A318NIZ7_9ACTN</name>
<evidence type="ECO:0000256" key="2">
    <source>
        <dbReference type="SAM" id="Phobius"/>
    </source>
</evidence>
<dbReference type="OrthoDB" id="3405422at2"/>
<dbReference type="EMBL" id="PYBV01000028">
    <property type="protein sequence ID" value="PYC67321.1"/>
    <property type="molecule type" value="Genomic_DNA"/>
</dbReference>
<feature type="transmembrane region" description="Helical" evidence="2">
    <location>
        <begin position="19"/>
        <end position="42"/>
    </location>
</feature>
<evidence type="ECO:0000256" key="1">
    <source>
        <dbReference type="SAM" id="MobiDB-lite"/>
    </source>
</evidence>
<comment type="caution">
    <text evidence="3">The sequence shown here is derived from an EMBL/GenBank/DDBJ whole genome shotgun (WGS) entry which is preliminary data.</text>
</comment>
<accession>A0A318NIZ7</accession>
<evidence type="ECO:0000313" key="4">
    <source>
        <dbReference type="Proteomes" id="UP000248333"/>
    </source>
</evidence>
<feature type="transmembrane region" description="Helical" evidence="2">
    <location>
        <begin position="98"/>
        <end position="115"/>
    </location>
</feature>
<evidence type="ECO:0008006" key="5">
    <source>
        <dbReference type="Google" id="ProtNLM"/>
    </source>
</evidence>